<comment type="caution">
    <text evidence="3">The sequence shown here is derived from an EMBL/GenBank/DDBJ whole genome shotgun (WGS) entry which is preliminary data.</text>
</comment>
<reference evidence="1" key="2">
    <citation type="submission" date="2022-11" db="EMBL/GenBank/DDBJ databases">
        <title>Genomic repertoires linked with pathogenic potency of arthritogenic Prevotella copri isolated from the gut of rheumatoid arthritis patients.</title>
        <authorList>
            <person name="Nii T."/>
            <person name="Maeda Y."/>
            <person name="Motooka D."/>
            <person name="Naito M."/>
            <person name="Matsumoto Y."/>
            <person name="Ogawa T."/>
            <person name="Oguro-Igashira E."/>
            <person name="Kishikawa T."/>
            <person name="Yamashita M."/>
            <person name="Koizumi S."/>
            <person name="Kurakawa T."/>
            <person name="Okumura R."/>
            <person name="Kayama H."/>
            <person name="Murakami M."/>
            <person name="Sakaguchi T."/>
            <person name="Das B."/>
            <person name="Nakamura S."/>
            <person name="Okada Y."/>
            <person name="Kumanogoh A."/>
            <person name="Takeda K."/>
        </authorList>
    </citation>
    <scope>NUCLEOTIDE SEQUENCE</scope>
    <source>
        <strain evidence="1">N016-13</strain>
        <strain evidence="2">RA-N001-16</strain>
    </source>
</reference>
<dbReference type="EMBL" id="JAPDUM010000001">
    <property type="protein sequence ID" value="MCW4165320.1"/>
    <property type="molecule type" value="Genomic_DNA"/>
</dbReference>
<dbReference type="AlphaFoldDB" id="A0A3R6I500"/>
<dbReference type="EMBL" id="QRKB01000042">
    <property type="protein sequence ID" value="RHH78138.1"/>
    <property type="molecule type" value="Genomic_DNA"/>
</dbReference>
<gene>
    <name evidence="3" type="ORF">DW192_13140</name>
    <name evidence="2" type="ORF">ONS98_08850</name>
    <name evidence="1" type="ORF">ONT05_06145</name>
</gene>
<evidence type="ECO:0000313" key="1">
    <source>
        <dbReference type="EMBL" id="MCW4093141.1"/>
    </source>
</evidence>
<reference evidence="3 4" key="1">
    <citation type="submission" date="2018-08" db="EMBL/GenBank/DDBJ databases">
        <title>A genome reference for cultivated species of the human gut microbiota.</title>
        <authorList>
            <person name="Zou Y."/>
            <person name="Xue W."/>
            <person name="Luo G."/>
        </authorList>
    </citation>
    <scope>NUCLEOTIDE SEQUENCE [LARGE SCALE GENOMIC DNA]</scope>
    <source>
        <strain evidence="3 4">AM16-54</strain>
    </source>
</reference>
<dbReference type="RefSeq" id="WP_118255535.1">
    <property type="nucleotide sequence ID" value="NZ_JAPDUL010000001.1"/>
</dbReference>
<dbReference type="Proteomes" id="UP000284548">
    <property type="component" value="Unassembled WGS sequence"/>
</dbReference>
<proteinExistence type="predicted"/>
<evidence type="ECO:0000313" key="4">
    <source>
        <dbReference type="Proteomes" id="UP000284548"/>
    </source>
</evidence>
<evidence type="ECO:0000313" key="3">
    <source>
        <dbReference type="EMBL" id="RHH78138.1"/>
    </source>
</evidence>
<evidence type="ECO:0000313" key="2">
    <source>
        <dbReference type="EMBL" id="MCW4165320.1"/>
    </source>
</evidence>
<sequence>MDEVKGYLEYDGDIYKIQSVEQLQEFMDSLEDDTDEFDDFCNEDDYYNEWDDYGTSGEKYGYYNGYSDDVIDDAFDGCPEATWNVD</sequence>
<organism evidence="3 4">
    <name type="scientific">Segatella copri</name>
    <dbReference type="NCBI Taxonomy" id="165179"/>
    <lineage>
        <taxon>Bacteria</taxon>
        <taxon>Pseudomonadati</taxon>
        <taxon>Bacteroidota</taxon>
        <taxon>Bacteroidia</taxon>
        <taxon>Bacteroidales</taxon>
        <taxon>Prevotellaceae</taxon>
        <taxon>Segatella</taxon>
    </lineage>
</organism>
<accession>A0A3R6I500</accession>
<name>A0A3R6I500_9BACT</name>
<protein>
    <submittedName>
        <fullName evidence="3">Uncharacterized protein</fullName>
    </submittedName>
</protein>
<dbReference type="Proteomes" id="UP001209074">
    <property type="component" value="Unassembled WGS sequence"/>
</dbReference>
<dbReference type="EMBL" id="JAPDUS010000008">
    <property type="protein sequence ID" value="MCW4093141.1"/>
    <property type="molecule type" value="Genomic_DNA"/>
</dbReference>
<dbReference type="Proteomes" id="UP001209476">
    <property type="component" value="Unassembled WGS sequence"/>
</dbReference>